<dbReference type="Pfam" id="PF14279">
    <property type="entry name" value="HNH_5"/>
    <property type="match status" value="1"/>
</dbReference>
<keyword evidence="3" id="KW-1185">Reference proteome</keyword>
<dbReference type="SMART" id="SM00507">
    <property type="entry name" value="HNHc"/>
    <property type="match status" value="1"/>
</dbReference>
<dbReference type="Proteomes" id="UP000636918">
    <property type="component" value="Unassembled WGS sequence"/>
</dbReference>
<proteinExistence type="predicted"/>
<evidence type="ECO:0000313" key="2">
    <source>
        <dbReference type="EMBL" id="MBL0748764.1"/>
    </source>
</evidence>
<reference evidence="2 3" key="1">
    <citation type="submission" date="2021-01" db="EMBL/GenBank/DDBJ databases">
        <title>Genome seq and assembly of Nocardiodes sp. G10.</title>
        <authorList>
            <person name="Chhetri G."/>
        </authorList>
    </citation>
    <scope>NUCLEOTIDE SEQUENCE [LARGE SCALE GENOMIC DNA]</scope>
    <source>
        <strain evidence="2 3">G10</strain>
    </source>
</reference>
<sequence>MAGVEHDLTPAQWSALVSAWGGCAYCGVTGRPLQKDCVLPISRGGRYTLLNVVPACGSCNASKCNDEVTGWLRRKRLDERAFLTRHAELLAAFDGSGSQPEQGSLDTSRR</sequence>
<keyword evidence="2" id="KW-0540">Nuclease</keyword>
<keyword evidence="2" id="KW-0378">Hydrolase</keyword>
<dbReference type="Gene3D" id="1.10.30.50">
    <property type="match status" value="1"/>
</dbReference>
<dbReference type="InterPro" id="IPR003615">
    <property type="entry name" value="HNH_nuc"/>
</dbReference>
<accession>A0ABS1LAQ7</accession>
<evidence type="ECO:0000259" key="1">
    <source>
        <dbReference type="SMART" id="SM00507"/>
    </source>
</evidence>
<name>A0ABS1LAQ7_9ACTN</name>
<protein>
    <submittedName>
        <fullName evidence="2">HNH endonuclease</fullName>
    </submittedName>
</protein>
<gene>
    <name evidence="2" type="ORF">JI751_14180</name>
</gene>
<feature type="domain" description="HNH nuclease" evidence="1">
    <location>
        <begin position="11"/>
        <end position="61"/>
    </location>
</feature>
<dbReference type="CDD" id="cd00085">
    <property type="entry name" value="HNHc"/>
    <property type="match status" value="1"/>
</dbReference>
<dbReference type="GO" id="GO:0004519">
    <property type="term" value="F:endonuclease activity"/>
    <property type="evidence" value="ECO:0007669"/>
    <property type="project" value="UniProtKB-KW"/>
</dbReference>
<evidence type="ECO:0000313" key="3">
    <source>
        <dbReference type="Proteomes" id="UP000636918"/>
    </source>
</evidence>
<organism evidence="2 3">
    <name type="scientific">Nocardioides baculatus</name>
    <dbReference type="NCBI Taxonomy" id="2801337"/>
    <lineage>
        <taxon>Bacteria</taxon>
        <taxon>Bacillati</taxon>
        <taxon>Actinomycetota</taxon>
        <taxon>Actinomycetes</taxon>
        <taxon>Propionibacteriales</taxon>
        <taxon>Nocardioidaceae</taxon>
        <taxon>Nocardioides</taxon>
    </lineage>
</organism>
<dbReference type="EMBL" id="JAERSG010000004">
    <property type="protein sequence ID" value="MBL0748764.1"/>
    <property type="molecule type" value="Genomic_DNA"/>
</dbReference>
<dbReference type="InterPro" id="IPR029471">
    <property type="entry name" value="HNH_5"/>
</dbReference>
<keyword evidence="2" id="KW-0255">Endonuclease</keyword>
<comment type="caution">
    <text evidence="2">The sequence shown here is derived from an EMBL/GenBank/DDBJ whole genome shotgun (WGS) entry which is preliminary data.</text>
</comment>